<dbReference type="AlphaFoldDB" id="E4RRE5"/>
<evidence type="ECO:0000313" key="3">
    <source>
        <dbReference type="Proteomes" id="UP000007435"/>
    </source>
</evidence>
<dbReference type="PROSITE" id="PS51257">
    <property type="entry name" value="PROKAR_LIPOPROTEIN"/>
    <property type="match status" value="1"/>
</dbReference>
<proteinExistence type="predicted"/>
<evidence type="ECO:0000256" key="1">
    <source>
        <dbReference type="SAM" id="SignalP"/>
    </source>
</evidence>
<reference key="1">
    <citation type="submission" date="2010-11" db="EMBL/GenBank/DDBJ databases">
        <title>The complete genome of Leadbetterella byssophila DSM 17132.</title>
        <authorList>
            <consortium name="US DOE Joint Genome Institute (JGI-PGF)"/>
            <person name="Lucas S."/>
            <person name="Copeland A."/>
            <person name="Lapidus A."/>
            <person name="Glavina del Rio T."/>
            <person name="Dalin E."/>
            <person name="Tice H."/>
            <person name="Bruce D."/>
            <person name="Goodwin L."/>
            <person name="Pitluck S."/>
            <person name="Kyrpides N."/>
            <person name="Mavromatis K."/>
            <person name="Ivanova N."/>
            <person name="Teshima H."/>
            <person name="Brettin T."/>
            <person name="Detter J.C."/>
            <person name="Han C."/>
            <person name="Tapia R."/>
            <person name="Land M."/>
            <person name="Hauser L."/>
            <person name="Markowitz V."/>
            <person name="Cheng J.-F."/>
            <person name="Hugenholtz P."/>
            <person name="Woyke T."/>
            <person name="Wu D."/>
            <person name="Tindall B."/>
            <person name="Pomrenke H.G."/>
            <person name="Brambilla E."/>
            <person name="Klenk H.-P."/>
            <person name="Eisen J.A."/>
        </authorList>
    </citation>
    <scope>NUCLEOTIDE SEQUENCE [LARGE SCALE GENOMIC DNA]</scope>
    <source>
        <strain>DSM 17132</strain>
    </source>
</reference>
<feature type="signal peptide" evidence="1">
    <location>
        <begin position="1"/>
        <end position="17"/>
    </location>
</feature>
<dbReference type="Proteomes" id="UP000007435">
    <property type="component" value="Chromosome"/>
</dbReference>
<evidence type="ECO:0008006" key="4">
    <source>
        <dbReference type="Google" id="ProtNLM"/>
    </source>
</evidence>
<protein>
    <recommendedName>
        <fullName evidence="4">Dihydrolipoamide dehydrogenase</fullName>
    </recommendedName>
</protein>
<dbReference type="OrthoDB" id="1524444at2"/>
<dbReference type="HOGENOM" id="CLU_123838_0_0_10"/>
<feature type="chain" id="PRO_5003188061" description="Dihydrolipoamide dehydrogenase" evidence="1">
    <location>
        <begin position="18"/>
        <end position="170"/>
    </location>
</feature>
<dbReference type="STRING" id="649349.Lbys_2816"/>
<accession>E4RRE5</accession>
<dbReference type="RefSeq" id="WP_013409510.1">
    <property type="nucleotide sequence ID" value="NC_014655.1"/>
</dbReference>
<organism evidence="2 3">
    <name type="scientific">Leadbetterella byssophila (strain DSM 17132 / JCM 16389 / KACC 11308 / NBRC 106382 / 4M15)</name>
    <dbReference type="NCBI Taxonomy" id="649349"/>
    <lineage>
        <taxon>Bacteria</taxon>
        <taxon>Pseudomonadati</taxon>
        <taxon>Bacteroidota</taxon>
        <taxon>Cytophagia</taxon>
        <taxon>Cytophagales</taxon>
        <taxon>Leadbetterellaceae</taxon>
        <taxon>Leadbetterella</taxon>
    </lineage>
</organism>
<dbReference type="EMBL" id="CP002305">
    <property type="protein sequence ID" value="ADQ18478.1"/>
    <property type="molecule type" value="Genomic_DNA"/>
</dbReference>
<gene>
    <name evidence="2" type="ordered locus">Lbys_2816</name>
</gene>
<name>E4RRE5_LEAB4</name>
<sequence length="170" mass="18738">MRKLAWMLICSSLFFQACEGPVGPQGPPGEDGLIGEVHEVKASFTAANQYAADFDLNPAIPASDKIIGFILEGEDNFGNDNWEPLPQTFFYSGGTFVYTFNFSRTGFTIFLDGTTSLANLPANKRTDRIFRFVIIPAALVNKVNTNDMNAILQAIKVDKAQIQSHLEQLN</sequence>
<keyword evidence="1" id="KW-0732">Signal</keyword>
<reference evidence="2 3" key="2">
    <citation type="journal article" date="2011" name="Stand. Genomic Sci.">
        <title>Complete genome sequence of Leadbetterella byssophila type strain (4M15).</title>
        <authorList>
            <person name="Abt B."/>
            <person name="Teshima H."/>
            <person name="Lucas S."/>
            <person name="Lapidus A."/>
            <person name="Del Rio T.G."/>
            <person name="Nolan M."/>
            <person name="Tice H."/>
            <person name="Cheng J.F."/>
            <person name="Pitluck S."/>
            <person name="Liolios K."/>
            <person name="Pagani I."/>
            <person name="Ivanova N."/>
            <person name="Mavromatis K."/>
            <person name="Pati A."/>
            <person name="Tapia R."/>
            <person name="Han C."/>
            <person name="Goodwin L."/>
            <person name="Chen A."/>
            <person name="Palaniappan K."/>
            <person name="Land M."/>
            <person name="Hauser L."/>
            <person name="Chang Y.J."/>
            <person name="Jeffries C.D."/>
            <person name="Rohde M."/>
            <person name="Goker M."/>
            <person name="Tindall B.J."/>
            <person name="Detter J.C."/>
            <person name="Woyke T."/>
            <person name="Bristow J."/>
            <person name="Eisen J.A."/>
            <person name="Markowitz V."/>
            <person name="Hugenholtz P."/>
            <person name="Klenk H.P."/>
            <person name="Kyrpides N.C."/>
        </authorList>
    </citation>
    <scope>NUCLEOTIDE SEQUENCE [LARGE SCALE GENOMIC DNA]</scope>
    <source>
        <strain evidence="3">DSM 17132 / JCM 16389 / KACC 11308 / NBRC 106382 / 4M15</strain>
    </source>
</reference>
<dbReference type="KEGG" id="lby:Lbys_2816"/>
<keyword evidence="3" id="KW-1185">Reference proteome</keyword>
<dbReference type="eggNOG" id="ENOG5032UAD">
    <property type="taxonomic scope" value="Bacteria"/>
</dbReference>
<evidence type="ECO:0000313" key="2">
    <source>
        <dbReference type="EMBL" id="ADQ18478.1"/>
    </source>
</evidence>